<sequence>MSGFTRSPDPSLQLRQQYLESLEEPQEFFLEELVGLGQFWTHDDGSYAVTHGKTLVEFFSPNPKNSTSLLLHLHDQDGYSTALVKSYDLDLVRSCKELGWIASVGGFLFRKRETRTRTAFHNVEMSAATPVDVDPLWEVNDDFFARQAEITSLAETGKLWTVRVDGEITGCGVSNRFIEDSDAVDVGMMVAPSLRRRGLGTHIVSEIANRVESAGLRPICGCGASNTASKATLEKAGFVSEHQLLSFTV</sequence>
<dbReference type="Proteomes" id="UP000183400">
    <property type="component" value="Unassembled WGS sequence"/>
</dbReference>
<organism evidence="2 3">
    <name type="scientific">Ruegeria halocynthiae</name>
    <dbReference type="NCBI Taxonomy" id="985054"/>
    <lineage>
        <taxon>Bacteria</taxon>
        <taxon>Pseudomonadati</taxon>
        <taxon>Pseudomonadota</taxon>
        <taxon>Alphaproteobacteria</taxon>
        <taxon>Rhodobacterales</taxon>
        <taxon>Roseobacteraceae</taxon>
        <taxon>Ruegeria</taxon>
    </lineage>
</organism>
<dbReference type="GO" id="GO:0016747">
    <property type="term" value="F:acyltransferase activity, transferring groups other than amino-acyl groups"/>
    <property type="evidence" value="ECO:0007669"/>
    <property type="project" value="InterPro"/>
</dbReference>
<dbReference type="EMBL" id="FNNP01000016">
    <property type="protein sequence ID" value="SDX91687.1"/>
    <property type="molecule type" value="Genomic_DNA"/>
</dbReference>
<dbReference type="Pfam" id="PF00583">
    <property type="entry name" value="Acetyltransf_1"/>
    <property type="match status" value="1"/>
</dbReference>
<accession>A0A1H3FLL7</accession>
<evidence type="ECO:0000313" key="3">
    <source>
        <dbReference type="Proteomes" id="UP000183400"/>
    </source>
</evidence>
<dbReference type="Gene3D" id="3.40.630.30">
    <property type="match status" value="1"/>
</dbReference>
<dbReference type="AlphaFoldDB" id="A0A1H3FLL7"/>
<feature type="domain" description="N-acetyltransferase" evidence="1">
    <location>
        <begin position="123"/>
        <end position="249"/>
    </location>
</feature>
<gene>
    <name evidence="2" type="ORF">SAMN05444358_11612</name>
</gene>
<reference evidence="3" key="1">
    <citation type="submission" date="2016-10" db="EMBL/GenBank/DDBJ databases">
        <authorList>
            <person name="Varghese N."/>
            <person name="Submissions S."/>
        </authorList>
    </citation>
    <scope>NUCLEOTIDE SEQUENCE [LARGE SCALE GENOMIC DNA]</scope>
    <source>
        <strain evidence="3">DSM 27839</strain>
    </source>
</reference>
<protein>
    <submittedName>
        <fullName evidence="2">Protein N-acetyltransferase, RimJ/RimL family</fullName>
    </submittedName>
</protein>
<evidence type="ECO:0000259" key="1">
    <source>
        <dbReference type="PROSITE" id="PS51186"/>
    </source>
</evidence>
<proteinExistence type="predicted"/>
<dbReference type="PROSITE" id="PS51186">
    <property type="entry name" value="GNAT"/>
    <property type="match status" value="1"/>
</dbReference>
<dbReference type="CDD" id="cd04301">
    <property type="entry name" value="NAT_SF"/>
    <property type="match status" value="1"/>
</dbReference>
<dbReference type="SUPFAM" id="SSF55729">
    <property type="entry name" value="Acyl-CoA N-acyltransferases (Nat)"/>
    <property type="match status" value="1"/>
</dbReference>
<keyword evidence="3" id="KW-1185">Reference proteome</keyword>
<dbReference type="InterPro" id="IPR000182">
    <property type="entry name" value="GNAT_dom"/>
</dbReference>
<name>A0A1H3FLL7_9RHOB</name>
<dbReference type="InterPro" id="IPR016181">
    <property type="entry name" value="Acyl_CoA_acyltransferase"/>
</dbReference>
<keyword evidence="2" id="KW-0808">Transferase</keyword>
<evidence type="ECO:0000313" key="2">
    <source>
        <dbReference type="EMBL" id="SDX91687.1"/>
    </source>
</evidence>